<protein>
    <recommendedName>
        <fullName evidence="5">DUF4878 domain-containing protein</fullName>
    </recommendedName>
</protein>
<gene>
    <name evidence="3" type="ORF">ESP57_10405</name>
</gene>
<keyword evidence="2" id="KW-0472">Membrane</keyword>
<evidence type="ECO:0000313" key="4">
    <source>
        <dbReference type="Proteomes" id="UP000292935"/>
    </source>
</evidence>
<name>A0A4Q2JSP0_9MICO</name>
<organism evidence="3 4">
    <name type="scientific">Agromyces fucosus</name>
    <dbReference type="NCBI Taxonomy" id="41985"/>
    <lineage>
        <taxon>Bacteria</taxon>
        <taxon>Bacillati</taxon>
        <taxon>Actinomycetota</taxon>
        <taxon>Actinomycetes</taxon>
        <taxon>Micrococcales</taxon>
        <taxon>Microbacteriaceae</taxon>
        <taxon>Agromyces</taxon>
    </lineage>
</organism>
<evidence type="ECO:0000256" key="2">
    <source>
        <dbReference type="SAM" id="Phobius"/>
    </source>
</evidence>
<feature type="region of interest" description="Disordered" evidence="1">
    <location>
        <begin position="1"/>
        <end position="34"/>
    </location>
</feature>
<evidence type="ECO:0000313" key="3">
    <source>
        <dbReference type="EMBL" id="RXZ49320.1"/>
    </source>
</evidence>
<accession>A0A4Q2JSP0</accession>
<dbReference type="OrthoDB" id="4792402at2"/>
<feature type="compositionally biased region" description="Low complexity" evidence="1">
    <location>
        <begin position="12"/>
        <end position="34"/>
    </location>
</feature>
<dbReference type="RefSeq" id="WP_129231487.1">
    <property type="nucleotide sequence ID" value="NZ_SDPO01000002.1"/>
</dbReference>
<keyword evidence="4" id="KW-1185">Reference proteome</keyword>
<keyword evidence="2" id="KW-0812">Transmembrane</keyword>
<dbReference type="EMBL" id="SDPO01000002">
    <property type="protein sequence ID" value="RXZ49320.1"/>
    <property type="molecule type" value="Genomic_DNA"/>
</dbReference>
<keyword evidence="2" id="KW-1133">Transmembrane helix</keyword>
<dbReference type="Proteomes" id="UP000292935">
    <property type="component" value="Unassembled WGS sequence"/>
</dbReference>
<comment type="caution">
    <text evidence="3">The sequence shown here is derived from an EMBL/GenBank/DDBJ whole genome shotgun (WGS) entry which is preliminary data.</text>
</comment>
<reference evidence="3 4" key="1">
    <citation type="submission" date="2019-01" db="EMBL/GenBank/DDBJ databases">
        <authorList>
            <person name="Li J."/>
        </authorList>
    </citation>
    <scope>NUCLEOTIDE SEQUENCE [LARGE SCALE GENOMIC DNA]</scope>
    <source>
        <strain evidence="3 4">CCUG 35506</strain>
    </source>
</reference>
<evidence type="ECO:0000256" key="1">
    <source>
        <dbReference type="SAM" id="MobiDB-lite"/>
    </source>
</evidence>
<feature type="transmembrane region" description="Helical" evidence="2">
    <location>
        <begin position="48"/>
        <end position="74"/>
    </location>
</feature>
<dbReference type="AlphaFoldDB" id="A0A4Q2JSP0"/>
<proteinExistence type="predicted"/>
<evidence type="ECO:0008006" key="5">
    <source>
        <dbReference type="Google" id="ProtNLM"/>
    </source>
</evidence>
<sequence>MTEDSRGEEPQETIPETTEAAPAPAVAPEAAAPGGVAPAPKKGLGTGAILGIVGGGLVVLVVLIVAIVFAISALRGIAGGGSPFAGGGSAEETAEGYLTAIADGDAEAALSFIYAPDSSSPLLTDDVLAASQELAPLTDIVIGEPDITGGYGLVPVTYSIGDTPVTTEISVSQDSDGWTVTGGTGQLSVYQLDGLEPTINGVPVSGEYVDAFPGAYEYGVTVDGFALEGETVIVVTAPSEYPDTSGMNAVLTPEAADAFRQAVSASVDACIVSTTLEAGCGLTIPATLSDGTVLTEGTISRTLPAETRAEIGAFQPELSYDVPTLVTGGYLGSVEVTAECTKDGATGTCSVLFGPSFGTPSMNLATDGAVVEWD</sequence>